<dbReference type="Gene3D" id="2.60.40.200">
    <property type="entry name" value="Superoxide dismutase, copper/zinc binding domain"/>
    <property type="match status" value="5"/>
</dbReference>
<keyword evidence="4" id="KW-1185">Reference proteome</keyword>
<dbReference type="SMR" id="A0A1D1VWV6"/>
<dbReference type="AlphaFoldDB" id="A0A1D1VWV6"/>
<dbReference type="OrthoDB" id="159229at2759"/>
<dbReference type="GO" id="GO:0006801">
    <property type="term" value="P:superoxide metabolic process"/>
    <property type="evidence" value="ECO:0007669"/>
    <property type="project" value="InterPro"/>
</dbReference>
<feature type="chain" id="PRO_5008898925" evidence="2">
    <location>
        <begin position="26"/>
        <end position="1157"/>
    </location>
</feature>
<dbReference type="STRING" id="947166.A0A1D1VWV6"/>
<accession>A0A1D1VWV6</accession>
<dbReference type="SUPFAM" id="SSF49329">
    <property type="entry name" value="Cu,Zn superoxide dismutase-like"/>
    <property type="match status" value="4"/>
</dbReference>
<comment type="caution">
    <text evidence="3">The sequence shown here is derived from an EMBL/GenBank/DDBJ whole genome shotgun (WGS) entry which is preliminary data.</text>
</comment>
<feature type="signal peptide" evidence="2">
    <location>
        <begin position="1"/>
        <end position="25"/>
    </location>
</feature>
<feature type="compositionally biased region" description="Polar residues" evidence="1">
    <location>
        <begin position="68"/>
        <end position="86"/>
    </location>
</feature>
<dbReference type="Proteomes" id="UP000186922">
    <property type="component" value="Unassembled WGS sequence"/>
</dbReference>
<keyword evidence="2" id="KW-0732">Signal</keyword>
<dbReference type="InterPro" id="IPR036423">
    <property type="entry name" value="SOD-like_Cu/Zn_dom_sf"/>
</dbReference>
<evidence type="ECO:0000313" key="3">
    <source>
        <dbReference type="EMBL" id="GAV05942.1"/>
    </source>
</evidence>
<name>A0A1D1VWV6_RAMVA</name>
<feature type="region of interest" description="Disordered" evidence="1">
    <location>
        <begin position="68"/>
        <end position="87"/>
    </location>
</feature>
<evidence type="ECO:0000256" key="2">
    <source>
        <dbReference type="SAM" id="SignalP"/>
    </source>
</evidence>
<protein>
    <submittedName>
        <fullName evidence="3">SOD_CuZN8</fullName>
    </submittedName>
</protein>
<dbReference type="EMBL" id="BDGG01000012">
    <property type="protein sequence ID" value="GAV05942.1"/>
    <property type="molecule type" value="Genomic_DNA"/>
</dbReference>
<proteinExistence type="predicted"/>
<reference evidence="3 4" key="1">
    <citation type="journal article" date="2016" name="Nat. Commun.">
        <title>Extremotolerant tardigrade genome and improved radiotolerance of human cultured cells by tardigrade-unique protein.</title>
        <authorList>
            <person name="Hashimoto T."/>
            <person name="Horikawa D.D."/>
            <person name="Saito Y."/>
            <person name="Kuwahara H."/>
            <person name="Kozuka-Hata H."/>
            <person name="Shin-I T."/>
            <person name="Minakuchi Y."/>
            <person name="Ohishi K."/>
            <person name="Motoyama A."/>
            <person name="Aizu T."/>
            <person name="Enomoto A."/>
            <person name="Kondo K."/>
            <person name="Tanaka S."/>
            <person name="Hara Y."/>
            <person name="Koshikawa S."/>
            <person name="Sagara H."/>
            <person name="Miura T."/>
            <person name="Yokobori S."/>
            <person name="Miyagawa K."/>
            <person name="Suzuki Y."/>
            <person name="Kubo T."/>
            <person name="Oyama M."/>
            <person name="Kohara Y."/>
            <person name="Fujiyama A."/>
            <person name="Arakawa K."/>
            <person name="Katayama T."/>
            <person name="Toyoda A."/>
            <person name="Kunieda T."/>
        </authorList>
    </citation>
    <scope>NUCLEOTIDE SEQUENCE [LARGE SCALE GENOMIC DNA]</scope>
    <source>
        <strain evidence="3 4">YOKOZUNA-1</strain>
    </source>
</reference>
<evidence type="ECO:0000256" key="1">
    <source>
        <dbReference type="SAM" id="MobiDB-lite"/>
    </source>
</evidence>
<dbReference type="InterPro" id="IPR053257">
    <property type="entry name" value="Cu-only_SOD"/>
</dbReference>
<dbReference type="GO" id="GO:0046872">
    <property type="term" value="F:metal ion binding"/>
    <property type="evidence" value="ECO:0007669"/>
    <property type="project" value="InterPro"/>
</dbReference>
<sequence length="1157" mass="127458">MFRLYVSIISVFVFVFIDVWRTAQALEDGGASSTGVPRTGPDFIEARASFNARGISGYVHFREYIPAPSNQSADGNDTRQELPTSPKTDRRVAVEYELSSSQWSKPLYNKDDLFLILREFPVIWNGASDSCSDDSLGKQIFAKDFQIGPIKPNSTISGRMDNLVIPLKGPKSIRGRSILLITTRGRRACATITTPSNTLQIRTAVARMQGSIAGTIQFRQFISAPTDTTIFADLYKLVPDGQAANVTYKWLLMTTGPLDRSRPEEQLACRNMRVIYDPDFRSETECSVDNQASCKIGNMMEKFGGIPVGSTSGVAKRAFFTDSDFALSGWTTGRGIYVAIFNPRNPLVSIACGEVRLLRPKFAQASFSLTNAQGTIKFRQSSSFDPTEIYISMKNLNGQATAIAVHDFPRRQRLKADEELCSATEVGEMYDPLKGARSSVPVDNSTSYTQDQVAIGDLTAKNRNFTLVGTDSIELEHQDDYLPLFGGLSIIGRSIVVYGANKTRLMCGNIYSEGSLVSAKVSLYYTVGGVIHLQQSAEDWGSETTIYGNLFYTNAVKTSITTNHPWRAHWSQVMRDAFTYDGRCVNGGDVFDPLTVDVRKNYTSECSALHPFRCQLGDLSARLAPLTIALTASSGLGRFFFTETYFPLSGPFSAVNKSIIIYSQNFGRDRTACGNIEVVHPVKAITKTWFGQGANKVQGFFSATQVSAAQETEVNIGLDGLGRSVMDMKIHVGPVEKDLVIPCTEDSLGGLYDPFDASNDTSSSNITSLVPVGALSSKYGTLTGLMSYTKQTFDDNLPLTGSNSVIGRSVAVHAAGESRGWLCGDIVHDITGMSMDKVVLLQGIAQFPGPFLWGYIRFAQLRYADGGHSDVTITVRLAHMLNESIDYELATTGHRWSIHQLPVAGDASSIWEVFRCITAGLVDNYYNTISDTPEYKTECWAGNKERCAYGDITPRLGPLNISFESRQVFTDGMLQLRGNVSLFGRSVVISGFREEDGKEVRLACANIEEEEEATVTVNLQQTGNFDSAGFEARVAEVLKIHPWNVILDQTKIEKTYEGSCTQAQLTIRSPKAQDKIRTFNNFVDLDQFAYIGYESCDKHADTLLKNIIAMVKGGHSRPVVDDDDDGNGRRSAVSRLSHQRVFWCFLVLVSIFHVKSQ</sequence>
<evidence type="ECO:0000313" key="4">
    <source>
        <dbReference type="Proteomes" id="UP000186922"/>
    </source>
</evidence>
<dbReference type="PANTHER" id="PTHR20910:SF1">
    <property type="entry name" value="SUPEROXIDE DISMUTASE COPPER_ZINC BINDING DOMAIN-CONTAINING PROTEIN"/>
    <property type="match status" value="1"/>
</dbReference>
<organism evidence="3 4">
    <name type="scientific">Ramazzottius varieornatus</name>
    <name type="common">Water bear</name>
    <name type="synonym">Tardigrade</name>
    <dbReference type="NCBI Taxonomy" id="947166"/>
    <lineage>
        <taxon>Eukaryota</taxon>
        <taxon>Metazoa</taxon>
        <taxon>Ecdysozoa</taxon>
        <taxon>Tardigrada</taxon>
        <taxon>Eutardigrada</taxon>
        <taxon>Parachela</taxon>
        <taxon>Hypsibioidea</taxon>
        <taxon>Ramazzottiidae</taxon>
        <taxon>Ramazzottius</taxon>
    </lineage>
</organism>
<gene>
    <name evidence="3" type="primary">RvY_15993-1</name>
    <name evidence="3" type="synonym">RvY_15993.1</name>
    <name evidence="3" type="ORF">RvY_15993</name>
</gene>
<dbReference type="PANTHER" id="PTHR20910">
    <property type="entry name" value="AGAP001623-PA"/>
    <property type="match status" value="1"/>
</dbReference>